<keyword evidence="1" id="KW-0472">Membrane</keyword>
<keyword evidence="1" id="KW-0812">Transmembrane</keyword>
<dbReference type="Proteomes" id="UP001054945">
    <property type="component" value="Unassembled WGS sequence"/>
</dbReference>
<evidence type="ECO:0000256" key="1">
    <source>
        <dbReference type="SAM" id="Phobius"/>
    </source>
</evidence>
<evidence type="ECO:0000313" key="2">
    <source>
        <dbReference type="EMBL" id="GIX76213.1"/>
    </source>
</evidence>
<comment type="caution">
    <text evidence="2">The sequence shown here is derived from an EMBL/GenBank/DDBJ whole genome shotgun (WGS) entry which is preliminary data.</text>
</comment>
<gene>
    <name evidence="2" type="ORF">CEXT_640791</name>
</gene>
<accession>A0AAV4MUY6</accession>
<proteinExistence type="predicted"/>
<protein>
    <submittedName>
        <fullName evidence="2">Uncharacterized protein</fullName>
    </submittedName>
</protein>
<keyword evidence="3" id="KW-1185">Reference proteome</keyword>
<dbReference type="AlphaFoldDB" id="A0AAV4MUY6"/>
<reference evidence="2 3" key="1">
    <citation type="submission" date="2021-06" db="EMBL/GenBank/DDBJ databases">
        <title>Caerostris extrusa draft genome.</title>
        <authorList>
            <person name="Kono N."/>
            <person name="Arakawa K."/>
        </authorList>
    </citation>
    <scope>NUCLEOTIDE SEQUENCE [LARGE SCALE GENOMIC DNA]</scope>
</reference>
<feature type="transmembrane region" description="Helical" evidence="1">
    <location>
        <begin position="21"/>
        <end position="40"/>
    </location>
</feature>
<sequence length="81" mass="9018">MSVYIIALKNRCSERSHYSRAFLLAPILFIAEYPPDFFFFSPLHSLSPSLPTAADSSSARLISSHYIAPPQGSTTNHCENE</sequence>
<dbReference type="EMBL" id="BPLR01002655">
    <property type="protein sequence ID" value="GIX76213.1"/>
    <property type="molecule type" value="Genomic_DNA"/>
</dbReference>
<name>A0AAV4MUY6_CAEEX</name>
<organism evidence="2 3">
    <name type="scientific">Caerostris extrusa</name>
    <name type="common">Bark spider</name>
    <name type="synonym">Caerostris bankana</name>
    <dbReference type="NCBI Taxonomy" id="172846"/>
    <lineage>
        <taxon>Eukaryota</taxon>
        <taxon>Metazoa</taxon>
        <taxon>Ecdysozoa</taxon>
        <taxon>Arthropoda</taxon>
        <taxon>Chelicerata</taxon>
        <taxon>Arachnida</taxon>
        <taxon>Araneae</taxon>
        <taxon>Araneomorphae</taxon>
        <taxon>Entelegynae</taxon>
        <taxon>Araneoidea</taxon>
        <taxon>Araneidae</taxon>
        <taxon>Caerostris</taxon>
    </lineage>
</organism>
<evidence type="ECO:0000313" key="3">
    <source>
        <dbReference type="Proteomes" id="UP001054945"/>
    </source>
</evidence>
<keyword evidence="1" id="KW-1133">Transmembrane helix</keyword>